<protein>
    <submittedName>
        <fullName evidence="4">Uncharacterized protein</fullName>
    </submittedName>
</protein>
<feature type="chain" id="PRO_5042855424" evidence="3">
    <location>
        <begin position="22"/>
        <end position="204"/>
    </location>
</feature>
<dbReference type="InterPro" id="IPR002160">
    <property type="entry name" value="Prot_inh_Kunz-lg"/>
</dbReference>
<keyword evidence="2" id="KW-1015">Disulfide bond</keyword>
<comment type="caution">
    <text evidence="4">The sequence shown here is derived from an EMBL/GenBank/DDBJ whole genome shotgun (WGS) entry which is preliminary data.</text>
</comment>
<dbReference type="GO" id="GO:0004866">
    <property type="term" value="F:endopeptidase inhibitor activity"/>
    <property type="evidence" value="ECO:0007669"/>
    <property type="project" value="InterPro"/>
</dbReference>
<evidence type="ECO:0000313" key="4">
    <source>
        <dbReference type="EMBL" id="KAK9129270.1"/>
    </source>
</evidence>
<keyword evidence="5" id="KW-1185">Reference proteome</keyword>
<name>A0AAP0J9X1_9MAGN</name>
<dbReference type="AlphaFoldDB" id="A0AAP0J9X1"/>
<dbReference type="Gene3D" id="2.80.10.50">
    <property type="match status" value="1"/>
</dbReference>
<evidence type="ECO:0000313" key="5">
    <source>
        <dbReference type="Proteomes" id="UP001417504"/>
    </source>
</evidence>
<evidence type="ECO:0000256" key="3">
    <source>
        <dbReference type="SAM" id="SignalP"/>
    </source>
</evidence>
<evidence type="ECO:0000256" key="2">
    <source>
        <dbReference type="ARBA" id="ARBA00023157"/>
    </source>
</evidence>
<gene>
    <name evidence="4" type="ORF">Sjap_009757</name>
</gene>
<proteinExistence type="inferred from homology"/>
<dbReference type="InterPro" id="IPR011065">
    <property type="entry name" value="Kunitz_inhibitor_STI-like_sf"/>
</dbReference>
<dbReference type="PRINTS" id="PR00291">
    <property type="entry name" value="KUNITZINHBTR"/>
</dbReference>
<organism evidence="4 5">
    <name type="scientific">Stephania japonica</name>
    <dbReference type="NCBI Taxonomy" id="461633"/>
    <lineage>
        <taxon>Eukaryota</taxon>
        <taxon>Viridiplantae</taxon>
        <taxon>Streptophyta</taxon>
        <taxon>Embryophyta</taxon>
        <taxon>Tracheophyta</taxon>
        <taxon>Spermatophyta</taxon>
        <taxon>Magnoliopsida</taxon>
        <taxon>Ranunculales</taxon>
        <taxon>Menispermaceae</taxon>
        <taxon>Menispermoideae</taxon>
        <taxon>Cissampelideae</taxon>
        <taxon>Stephania</taxon>
    </lineage>
</organism>
<sequence length="204" mass="22110">MLRTVGILLVTICCLIVGALAQDVLPPVLDTQGRPLRAGTRYFISPKGRLPEGTALTLVRANNSCPLYVGQNSLQFRTIVLPVVFNPFVADETIIRESSSFTLSSVGSPPVSCAGYTTQWDTDSASDPNLSGRVLITTSRENQRSTFFKIIEDGNGYKLTFCPSDVCPLCRFRCGDAGIVVENGTRLLALHVPDPLSVVFERAT</sequence>
<reference evidence="4 5" key="1">
    <citation type="submission" date="2024-01" db="EMBL/GenBank/DDBJ databases">
        <title>Genome assemblies of Stephania.</title>
        <authorList>
            <person name="Yang L."/>
        </authorList>
    </citation>
    <scope>NUCLEOTIDE SEQUENCE [LARGE SCALE GENOMIC DNA]</scope>
    <source>
        <strain evidence="4">QJT</strain>
        <tissue evidence="4">Leaf</tissue>
    </source>
</reference>
<dbReference type="SUPFAM" id="SSF50386">
    <property type="entry name" value="STI-like"/>
    <property type="match status" value="1"/>
</dbReference>
<dbReference type="EMBL" id="JBBNAE010000004">
    <property type="protein sequence ID" value="KAK9129270.1"/>
    <property type="molecule type" value="Genomic_DNA"/>
</dbReference>
<dbReference type="PANTHER" id="PTHR33107">
    <property type="entry name" value="KUNITZ TRYPSIN INHIBITOR 2"/>
    <property type="match status" value="1"/>
</dbReference>
<feature type="signal peptide" evidence="3">
    <location>
        <begin position="1"/>
        <end position="21"/>
    </location>
</feature>
<keyword evidence="3" id="KW-0732">Signal</keyword>
<dbReference type="Proteomes" id="UP001417504">
    <property type="component" value="Unassembled WGS sequence"/>
</dbReference>
<accession>A0AAP0J9X1</accession>
<dbReference type="SMART" id="SM00452">
    <property type="entry name" value="STI"/>
    <property type="match status" value="1"/>
</dbReference>
<dbReference type="PANTHER" id="PTHR33107:SF81">
    <property type="entry name" value="TRYPSIN INHIBITOR A"/>
    <property type="match status" value="1"/>
</dbReference>
<evidence type="ECO:0000256" key="1">
    <source>
        <dbReference type="ARBA" id="ARBA00005440"/>
    </source>
</evidence>
<dbReference type="Pfam" id="PF00197">
    <property type="entry name" value="Kunitz_legume"/>
    <property type="match status" value="1"/>
</dbReference>
<comment type="similarity">
    <text evidence="1">Belongs to the protease inhibitor I3 (leguminous Kunitz-type inhibitor) family.</text>
</comment>